<sequence>MRTETEMMNLILQIAESLKVDAVALSGSRTNDHAPKDEFQDYDVVYVVDDLDNLTSDLSWLDQFGKRIIEQEVALDHRRLNLMLFEDGNRIDLTLCPKEHIKEWVDSEAGFTVLEDPEHLFEPYSQNLERYWTSPATETNFVKSCNEFWWVSAYVVKGICRKQVIHATDHLYGICQQELLKILAWQVASDRGVVDIGKNYKYLFNYLPIEKEKEFSALLDFSSLDKITQSLFATMQLFHQEAQSLAQKMGFKYGKEVAEKMIQYAEERLEKNETFTK</sequence>
<evidence type="ECO:0000313" key="2">
    <source>
        <dbReference type="Proteomes" id="UP000501099"/>
    </source>
</evidence>
<dbReference type="SUPFAM" id="SSF81631">
    <property type="entry name" value="PAP/OAS1 substrate-binding domain"/>
    <property type="match status" value="1"/>
</dbReference>
<dbReference type="Gene3D" id="3.30.460.10">
    <property type="entry name" value="Beta Polymerase, domain 2"/>
    <property type="match status" value="1"/>
</dbReference>
<evidence type="ECO:0000313" key="1">
    <source>
        <dbReference type="EMBL" id="QKL32892.1"/>
    </source>
</evidence>
<accession>A0A6M9EZU0</accession>
<dbReference type="GO" id="GO:0016779">
    <property type="term" value="F:nucleotidyltransferase activity"/>
    <property type="evidence" value="ECO:0007669"/>
    <property type="project" value="UniProtKB-KW"/>
</dbReference>
<dbReference type="RefSeq" id="WP_049543062.1">
    <property type="nucleotide sequence ID" value="NZ_CP047883.1"/>
</dbReference>
<protein>
    <submittedName>
        <fullName evidence="1">Aminoglycoside adenylyltransferase</fullName>
    </submittedName>
</protein>
<dbReference type="Proteomes" id="UP000501099">
    <property type="component" value="Chromosome"/>
</dbReference>
<dbReference type="SUPFAM" id="SSF81301">
    <property type="entry name" value="Nucleotidyltransferase"/>
    <property type="match status" value="1"/>
</dbReference>
<name>A0A6M9EZU0_STRMT</name>
<keyword evidence="1" id="KW-0548">Nucleotidyltransferase</keyword>
<proteinExistence type="predicted"/>
<dbReference type="AlphaFoldDB" id="A0A6M9EZU0"/>
<dbReference type="InterPro" id="IPR043519">
    <property type="entry name" value="NT_sf"/>
</dbReference>
<dbReference type="PIRSF" id="PIRSF000812">
    <property type="entry name" value="AAD"/>
    <property type="match status" value="1"/>
</dbReference>
<dbReference type="Gene3D" id="1.20.120.330">
    <property type="entry name" value="Nucleotidyltransferases domain 2"/>
    <property type="match status" value="1"/>
</dbReference>
<dbReference type="InterPro" id="IPR007530">
    <property type="entry name" value="Aminoglycoside_adenylylTfrase"/>
</dbReference>
<organism evidence="1 2">
    <name type="scientific">Streptococcus mitis</name>
    <dbReference type="NCBI Taxonomy" id="28037"/>
    <lineage>
        <taxon>Bacteria</taxon>
        <taxon>Bacillati</taxon>
        <taxon>Bacillota</taxon>
        <taxon>Bacilli</taxon>
        <taxon>Lactobacillales</taxon>
        <taxon>Streptococcaceae</taxon>
        <taxon>Streptococcus</taxon>
        <taxon>Streptococcus mitis group</taxon>
    </lineage>
</organism>
<dbReference type="EMBL" id="CP047883">
    <property type="protein sequence ID" value="QKL32892.1"/>
    <property type="molecule type" value="Genomic_DNA"/>
</dbReference>
<keyword evidence="1" id="KW-0808">Transferase</keyword>
<reference evidence="1 2" key="1">
    <citation type="submission" date="2020-01" db="EMBL/GenBank/DDBJ databases">
        <title>Complete genome sequence of the tetracycline resistane Streptococcus mitis isolate S022-V3-A4.</title>
        <authorList>
            <person name="Pinzauti D."/>
            <person name="Iannelli F."/>
            <person name="Pozzi G."/>
            <person name="Santoro F."/>
        </authorList>
    </citation>
    <scope>NUCLEOTIDE SEQUENCE [LARGE SCALE GENOMIC DNA]</scope>
    <source>
        <strain evidence="1 2">S022-V3-A4</strain>
    </source>
</reference>
<gene>
    <name evidence="1" type="ORF">M594_03990</name>
</gene>
<dbReference type="Pfam" id="PF04439">
    <property type="entry name" value="Adenyl_transf"/>
    <property type="match status" value="1"/>
</dbReference>